<sequence length="966" mass="113511">MMEKIPFDQYQRYKHVAEIINLVREKEKYCILEVGANEHRNLEHFLPNDQITYLDIEVPKHLKDESNYIQADATDMPLKDKTFDFVIALDVFEHISNTKREKFITEIKRVAREGFIIAAPFNTEGVEKAEIRLNEYHKALYGENFRWLEEHRQNSLPQFNDTLKILRENSINFIEFEHGSLFLWEKLMRLHFLVASSNKLKNYRFVIDEFYNKYIYERDYSVPCYRKFIVSLKSAEKLEIIRSNITIRKNNSVIDSDIINKLLDLENSIKDLNLIEIQNQQCSTYDKLWSSIINEQKIGIQQIQEIYNWVSQHTQDIQNLIEDRVNLLKQVEKLTVENQHLRQQIEDKDTHIRNIEAINQAIVNTKGWKYLEIIRRVRNFFLLNKWNSIPKVVNRIKTKGLRETVNLIEKKINYENNDYNYDKWIRSQIPSNSVINEIKVEIEQFSQKPIISIVMPTYNTDKNLLAKAIDSVRNQIYPYWELCICDDCSSNKEVWELLEEYAKKDKRIKIVRAKNNLRIAGATNKAIELASGDYVGFLDHDDELTIDALYEVAKVINECNPDMIYSDEDKIDENGIYCEPFFKPDWSPDYILSVNYICHFAVYRKSIGDELGWLRTDIEGSQDHDLVLRFTERTEKVKHIPKVLYHWRKIPTSTAQNGNSKHYAWENGVKVVQDALNRRNIAGRVTKGKSFGHYEVRRKIDEEKLVSIIIPMRDKVELIRTCIDSIEKKTTYKNYEIIIIDNGSKEQETLEYLSATKHRVLRLDVPFNYSYLNNRAVEYAQGEYILFLNNDVEVIEPEWLTVMVEHIQRKEVGAVGAKLYYTDGRIQHAGIILGIGGIAGHSHKYFQGDSLGYFSMLTDTRNFSAVTGACLLTKKYLFNEIGGFNEKDLAVAFNDVDLCLRIREKGYLIVLPPKAELFHHESVSRGHSLDIKEVKYMKQRWGHILDKDPYYNPNLTLEKEDFSLNI</sequence>
<keyword evidence="4" id="KW-0489">Methyltransferase</keyword>
<dbReference type="SUPFAM" id="SSF53335">
    <property type="entry name" value="S-adenosyl-L-methionine-dependent methyltransferases"/>
    <property type="match status" value="1"/>
</dbReference>
<dbReference type="CDD" id="cd04184">
    <property type="entry name" value="GT2_RfbC_Mx_like"/>
    <property type="match status" value="1"/>
</dbReference>
<dbReference type="InterPro" id="IPR029044">
    <property type="entry name" value="Nucleotide-diphossugar_trans"/>
</dbReference>
<dbReference type="CDD" id="cd04186">
    <property type="entry name" value="GT_2_like_c"/>
    <property type="match status" value="1"/>
</dbReference>
<dbReference type="Proteomes" id="UP000076865">
    <property type="component" value="Chromosome"/>
</dbReference>
<keyword evidence="4" id="KW-0808">Transferase</keyword>
<dbReference type="Pfam" id="PF08241">
    <property type="entry name" value="Methyltransf_11"/>
    <property type="match status" value="1"/>
</dbReference>
<proteinExistence type="predicted"/>
<dbReference type="GO" id="GO:0008757">
    <property type="term" value="F:S-adenosylmethionine-dependent methyltransferase activity"/>
    <property type="evidence" value="ECO:0007669"/>
    <property type="project" value="InterPro"/>
</dbReference>
<dbReference type="EMBL" id="CP015438">
    <property type="protein sequence ID" value="ANB59516.1"/>
    <property type="molecule type" value="Genomic_DNA"/>
</dbReference>
<feature type="domain" description="Glycosyltransferase 2-like" evidence="2">
    <location>
        <begin position="707"/>
        <end position="830"/>
    </location>
</feature>
<dbReference type="InterPro" id="IPR001173">
    <property type="entry name" value="Glyco_trans_2-like"/>
</dbReference>
<gene>
    <name evidence="4" type="ORF">GFC30_453</name>
</gene>
<evidence type="ECO:0000259" key="2">
    <source>
        <dbReference type="Pfam" id="PF00535"/>
    </source>
</evidence>
<dbReference type="AlphaFoldDB" id="A0A161HXS9"/>
<feature type="domain" description="Glycosyltransferase 2-like" evidence="2">
    <location>
        <begin position="452"/>
        <end position="607"/>
    </location>
</feature>
<dbReference type="GO" id="GO:0032259">
    <property type="term" value="P:methylation"/>
    <property type="evidence" value="ECO:0007669"/>
    <property type="project" value="UniProtKB-KW"/>
</dbReference>
<dbReference type="Gene3D" id="1.20.5.10">
    <property type="match status" value="1"/>
</dbReference>
<organism evidence="4 5">
    <name type="scientific">Anoxybacteroides amylolyticum</name>
    <dbReference type="NCBI Taxonomy" id="294699"/>
    <lineage>
        <taxon>Bacteria</taxon>
        <taxon>Bacillati</taxon>
        <taxon>Bacillota</taxon>
        <taxon>Bacilli</taxon>
        <taxon>Bacillales</taxon>
        <taxon>Anoxybacillaceae</taxon>
        <taxon>Anoxybacteroides</taxon>
    </lineage>
</organism>
<dbReference type="KEGG" id="aamy:GFC30_453"/>
<dbReference type="SUPFAM" id="SSF53448">
    <property type="entry name" value="Nucleotide-diphospho-sugar transferases"/>
    <property type="match status" value="2"/>
</dbReference>
<keyword evidence="5" id="KW-1185">Reference proteome</keyword>
<dbReference type="InterPro" id="IPR029063">
    <property type="entry name" value="SAM-dependent_MTases_sf"/>
</dbReference>
<evidence type="ECO:0000313" key="5">
    <source>
        <dbReference type="Proteomes" id="UP000076865"/>
    </source>
</evidence>
<evidence type="ECO:0000313" key="4">
    <source>
        <dbReference type="EMBL" id="ANB59516.1"/>
    </source>
</evidence>
<dbReference type="Pfam" id="PF00535">
    <property type="entry name" value="Glycos_transf_2"/>
    <property type="match status" value="2"/>
</dbReference>
<keyword evidence="1" id="KW-0175">Coiled coil</keyword>
<dbReference type="PANTHER" id="PTHR43179:SF7">
    <property type="entry name" value="RHAMNOSYLTRANSFERASE WBBL"/>
    <property type="match status" value="1"/>
</dbReference>
<dbReference type="Gene3D" id="3.90.550.10">
    <property type="entry name" value="Spore Coat Polysaccharide Biosynthesis Protein SpsA, Chain A"/>
    <property type="match status" value="2"/>
</dbReference>
<accession>A0A161HXS9</accession>
<dbReference type="PANTHER" id="PTHR43179">
    <property type="entry name" value="RHAMNOSYLTRANSFERASE WBBL"/>
    <property type="match status" value="1"/>
</dbReference>
<dbReference type="InterPro" id="IPR013216">
    <property type="entry name" value="Methyltransf_11"/>
</dbReference>
<name>A0A161HXS9_9BACL</name>
<evidence type="ECO:0000259" key="3">
    <source>
        <dbReference type="Pfam" id="PF08241"/>
    </source>
</evidence>
<reference evidence="4 5" key="1">
    <citation type="journal article" date="2006" name="Syst. Appl. Microbiol.">
        <title>Anoxybacillus amylolyticus sp. nov., a thermophilic amylase producing bacterium isolated from Mount Rittmann (Antarctica).</title>
        <authorList>
            <person name="Poli A."/>
            <person name="Esposito E."/>
            <person name="Lama L."/>
            <person name="Orlando P."/>
            <person name="Nicolaus G."/>
            <person name="de Appolonia F."/>
            <person name="Gambacorta A."/>
            <person name="Nicolaus B."/>
        </authorList>
    </citation>
    <scope>NUCLEOTIDE SEQUENCE [LARGE SCALE GENOMIC DNA]</scope>
    <source>
        <strain evidence="4 5">DSM 15939</strain>
    </source>
</reference>
<dbReference type="OrthoDB" id="396512at2"/>
<feature type="coiled-coil region" evidence="1">
    <location>
        <begin position="310"/>
        <end position="351"/>
    </location>
</feature>
<evidence type="ECO:0000256" key="1">
    <source>
        <dbReference type="SAM" id="Coils"/>
    </source>
</evidence>
<protein>
    <submittedName>
        <fullName evidence="4">Methyltransferase domain protein</fullName>
    </submittedName>
</protein>
<dbReference type="Gene3D" id="3.40.50.150">
    <property type="entry name" value="Vaccinia Virus protein VP39"/>
    <property type="match status" value="1"/>
</dbReference>
<dbReference type="GO" id="GO:0016757">
    <property type="term" value="F:glycosyltransferase activity"/>
    <property type="evidence" value="ECO:0007669"/>
    <property type="project" value="UniProtKB-KW"/>
</dbReference>
<feature type="domain" description="Methyltransferase type 11" evidence="3">
    <location>
        <begin position="50"/>
        <end position="114"/>
    </location>
</feature>
<dbReference type="PATRIC" id="fig|294699.3.peg.445"/>